<evidence type="ECO:0000313" key="4">
    <source>
        <dbReference type="Proteomes" id="UP000217935"/>
    </source>
</evidence>
<dbReference type="InterPro" id="IPR029058">
    <property type="entry name" value="AB_hydrolase_fold"/>
</dbReference>
<evidence type="ECO:0000313" key="3">
    <source>
        <dbReference type="EMBL" id="ATG48139.1"/>
    </source>
</evidence>
<dbReference type="STRING" id="1758178.GCA_001550095_03668"/>
<dbReference type="PANTHER" id="PTHR43798:SF31">
    <property type="entry name" value="AB HYDROLASE SUPERFAMILY PROTEIN YCLE"/>
    <property type="match status" value="1"/>
</dbReference>
<proteinExistence type="predicted"/>
<accession>A0A291GCL7</accession>
<dbReference type="AlphaFoldDB" id="A0A291GCL7"/>
<dbReference type="Pfam" id="PF00561">
    <property type="entry name" value="Abhydrolase_1"/>
    <property type="match status" value="1"/>
</dbReference>
<protein>
    <submittedName>
        <fullName evidence="3">2-hydroxy-6-oxo-2,4-heptadienoate hydrolase</fullName>
    </submittedName>
</protein>
<keyword evidence="4" id="KW-1185">Reference proteome</keyword>
<keyword evidence="1 3" id="KW-0378">Hydrolase</keyword>
<organism evidence="3 4">
    <name type="scientific">Celeribacter ethanolicus</name>
    <dbReference type="NCBI Taxonomy" id="1758178"/>
    <lineage>
        <taxon>Bacteria</taxon>
        <taxon>Pseudomonadati</taxon>
        <taxon>Pseudomonadota</taxon>
        <taxon>Alphaproteobacteria</taxon>
        <taxon>Rhodobacterales</taxon>
        <taxon>Roseobacteraceae</taxon>
        <taxon>Celeribacter</taxon>
    </lineage>
</organism>
<dbReference type="GO" id="GO:0016020">
    <property type="term" value="C:membrane"/>
    <property type="evidence" value="ECO:0007669"/>
    <property type="project" value="TreeGrafter"/>
</dbReference>
<dbReference type="InterPro" id="IPR000639">
    <property type="entry name" value="Epox_hydrolase-like"/>
</dbReference>
<dbReference type="InterPro" id="IPR050266">
    <property type="entry name" value="AB_hydrolase_sf"/>
</dbReference>
<name>A0A291GCL7_9RHOB</name>
<sequence length="277" mass="30688">MTENPEIGLTITVDGIATNYHDMGQATQGTTPVLFIHGSGPGVSAWANWRLNIPVLADRGLRCLAPDMMGFGYTDAPEGLNFSLDGWIAHLEGFTKALGLEKFSIVGNSFGGALALAYAIRHPEQIDKIVLMGAVGVEFPITEGLDLVWGYEASLKNMRKLLGVFAHDTRFVNDDLAEMRHRATLRKGVMEKFSAMFPAPRQESVRMMASAEDDIARIEAPALIVHGREDKVIPVENSKRFFELMPNSELHLFRNCGHWTQIEKTARFNDLLTGFLL</sequence>
<evidence type="ECO:0000259" key="2">
    <source>
        <dbReference type="Pfam" id="PF00561"/>
    </source>
</evidence>
<dbReference type="PANTHER" id="PTHR43798">
    <property type="entry name" value="MONOACYLGLYCEROL LIPASE"/>
    <property type="match status" value="1"/>
</dbReference>
<gene>
    <name evidence="3" type="ORF">CEW89_11485</name>
</gene>
<dbReference type="RefSeq" id="WP_096805995.1">
    <property type="nucleotide sequence ID" value="NZ_CP022196.1"/>
</dbReference>
<evidence type="ECO:0000256" key="1">
    <source>
        <dbReference type="ARBA" id="ARBA00022801"/>
    </source>
</evidence>
<dbReference type="KEGG" id="ceh:CEW89_11485"/>
<dbReference type="EMBL" id="CP022196">
    <property type="protein sequence ID" value="ATG48139.1"/>
    <property type="molecule type" value="Genomic_DNA"/>
</dbReference>
<dbReference type="PRINTS" id="PR00412">
    <property type="entry name" value="EPOXHYDRLASE"/>
</dbReference>
<dbReference type="InterPro" id="IPR000073">
    <property type="entry name" value="AB_hydrolase_1"/>
</dbReference>
<dbReference type="Gene3D" id="3.40.50.1820">
    <property type="entry name" value="alpha/beta hydrolase"/>
    <property type="match status" value="1"/>
</dbReference>
<dbReference type="OrthoDB" id="9804723at2"/>
<dbReference type="Proteomes" id="UP000217935">
    <property type="component" value="Chromosome"/>
</dbReference>
<dbReference type="PRINTS" id="PR00111">
    <property type="entry name" value="ABHYDROLASE"/>
</dbReference>
<dbReference type="GO" id="GO:0016787">
    <property type="term" value="F:hydrolase activity"/>
    <property type="evidence" value="ECO:0007669"/>
    <property type="project" value="UniProtKB-KW"/>
</dbReference>
<dbReference type="SUPFAM" id="SSF53474">
    <property type="entry name" value="alpha/beta-Hydrolases"/>
    <property type="match status" value="1"/>
</dbReference>
<feature type="domain" description="AB hydrolase-1" evidence="2">
    <location>
        <begin position="32"/>
        <end position="264"/>
    </location>
</feature>
<reference evidence="3 4" key="1">
    <citation type="submission" date="2017-06" db="EMBL/GenBank/DDBJ databases">
        <title>Celeribacter sp. TSPH2 complete genome sequence.</title>
        <authorList>
            <person name="Woo J.-H."/>
            <person name="Kim H.-S."/>
        </authorList>
    </citation>
    <scope>NUCLEOTIDE SEQUENCE [LARGE SCALE GENOMIC DNA]</scope>
    <source>
        <strain evidence="3 4">TSPH2</strain>
    </source>
</reference>